<dbReference type="InterPro" id="IPR007038">
    <property type="entry name" value="HupE_UreJ"/>
</dbReference>
<keyword evidence="1" id="KW-0472">Membrane</keyword>
<dbReference type="Proteomes" id="UP001593940">
    <property type="component" value="Unassembled WGS sequence"/>
</dbReference>
<evidence type="ECO:0000313" key="3">
    <source>
        <dbReference type="EMBL" id="MFC1460262.1"/>
    </source>
</evidence>
<proteinExistence type="predicted"/>
<organism evidence="3 4">
    <name type="scientific">Microvirga arabica</name>
    <dbReference type="NCBI Taxonomy" id="1128671"/>
    <lineage>
        <taxon>Bacteria</taxon>
        <taxon>Pseudomonadati</taxon>
        <taxon>Pseudomonadota</taxon>
        <taxon>Alphaproteobacteria</taxon>
        <taxon>Hyphomicrobiales</taxon>
        <taxon>Methylobacteriaceae</taxon>
        <taxon>Microvirga</taxon>
    </lineage>
</organism>
<evidence type="ECO:0000313" key="4">
    <source>
        <dbReference type="Proteomes" id="UP001593940"/>
    </source>
</evidence>
<dbReference type="Pfam" id="PF04955">
    <property type="entry name" value="HupE_UreJ"/>
    <property type="match status" value="1"/>
</dbReference>
<dbReference type="RefSeq" id="WP_377031549.1">
    <property type="nucleotide sequence ID" value="NZ_JBHOMY010000121.1"/>
</dbReference>
<comment type="caution">
    <text evidence="3">The sequence shown here is derived from an EMBL/GenBank/DDBJ whole genome shotgun (WGS) entry which is preliminary data.</text>
</comment>
<feature type="signal peptide" evidence="2">
    <location>
        <begin position="1"/>
        <end position="21"/>
    </location>
</feature>
<feature type="transmembrane region" description="Helical" evidence="1">
    <location>
        <begin position="94"/>
        <end position="127"/>
    </location>
</feature>
<sequence>MRLKHSLLVVPVMGMAVPALAHTGGHAASGLVDGFAHPFGGLDHLLAMVAVGLFAAALGGRARWAVPATFASMMLVGGIIGFMGIEIPAVETGIAFSVIVFGAVLATGTRCVISVAMMLAGIFAIFHGHAHGAEMPMEAAAGLYCLGFASATILLHGVGLAVGTALSHRQMIHRWAGAGISIAGLVLSLS</sequence>
<accession>A0ABV6YGW7</accession>
<gene>
    <name evidence="3" type="ORF">ACETIH_26865</name>
</gene>
<keyword evidence="2" id="KW-0732">Signal</keyword>
<keyword evidence="1" id="KW-0812">Transmembrane</keyword>
<feature type="transmembrane region" description="Helical" evidence="1">
    <location>
        <begin position="172"/>
        <end position="189"/>
    </location>
</feature>
<protein>
    <submittedName>
        <fullName evidence="3">HupE/UreJ family protein</fullName>
    </submittedName>
</protein>
<dbReference type="EMBL" id="JBHOMY010000121">
    <property type="protein sequence ID" value="MFC1460262.1"/>
    <property type="molecule type" value="Genomic_DNA"/>
</dbReference>
<name>A0ABV6YGW7_9HYPH</name>
<evidence type="ECO:0000256" key="2">
    <source>
        <dbReference type="SAM" id="SignalP"/>
    </source>
</evidence>
<keyword evidence="4" id="KW-1185">Reference proteome</keyword>
<feature type="chain" id="PRO_5045101374" evidence="2">
    <location>
        <begin position="22"/>
        <end position="190"/>
    </location>
</feature>
<dbReference type="PIRSF" id="PIRSF016919">
    <property type="entry name" value="HupE_UreJ"/>
    <property type="match status" value="1"/>
</dbReference>
<evidence type="ECO:0000256" key="1">
    <source>
        <dbReference type="SAM" id="Phobius"/>
    </source>
</evidence>
<reference evidence="3 4" key="1">
    <citation type="submission" date="2024-09" db="EMBL/GenBank/DDBJ databases">
        <title>Nodulacao em especies de Leguminosae Basais da Amazonia e Caracterizacao dos Rizobios e Bacterias Associadas aos Nodulos.</title>
        <authorList>
            <person name="Jambeiro I.C.A."/>
            <person name="Lopes I.S."/>
            <person name="Aguiar E.R.G.R."/>
            <person name="Santos A.F.J."/>
            <person name="Dos Santos J.M.F."/>
            <person name="Gross E."/>
        </authorList>
    </citation>
    <scope>NUCLEOTIDE SEQUENCE [LARGE SCALE GENOMIC DNA]</scope>
    <source>
        <strain evidence="3 4">BRUESC1165</strain>
    </source>
</reference>
<feature type="transmembrane region" description="Helical" evidence="1">
    <location>
        <begin position="45"/>
        <end position="62"/>
    </location>
</feature>
<feature type="transmembrane region" description="Helical" evidence="1">
    <location>
        <begin position="139"/>
        <end position="166"/>
    </location>
</feature>
<feature type="transmembrane region" description="Helical" evidence="1">
    <location>
        <begin position="69"/>
        <end position="88"/>
    </location>
</feature>
<keyword evidence="1" id="KW-1133">Transmembrane helix</keyword>